<evidence type="ECO:0000313" key="3">
    <source>
        <dbReference type="EMBL" id="MFC0526534.1"/>
    </source>
</evidence>
<proteinExistence type="predicted"/>
<dbReference type="Proteomes" id="UP001589867">
    <property type="component" value="Unassembled WGS sequence"/>
</dbReference>
<dbReference type="RefSeq" id="WP_377244595.1">
    <property type="nucleotide sequence ID" value="NZ_JBHLUH010000004.1"/>
</dbReference>
<name>A0ABV6LW25_9ACTN</name>
<reference evidence="3 4" key="1">
    <citation type="submission" date="2024-09" db="EMBL/GenBank/DDBJ databases">
        <authorList>
            <person name="Sun Q."/>
            <person name="Mori K."/>
        </authorList>
    </citation>
    <scope>NUCLEOTIDE SEQUENCE [LARGE SCALE GENOMIC DNA]</scope>
    <source>
        <strain evidence="3 4">TBRC 3947</strain>
    </source>
</reference>
<evidence type="ECO:0000256" key="1">
    <source>
        <dbReference type="SAM" id="MobiDB-lite"/>
    </source>
</evidence>
<feature type="region of interest" description="Disordered" evidence="1">
    <location>
        <begin position="1"/>
        <end position="33"/>
    </location>
</feature>
<organism evidence="3 4">
    <name type="scientific">Phytohabitans kaempferiae</name>
    <dbReference type="NCBI Taxonomy" id="1620943"/>
    <lineage>
        <taxon>Bacteria</taxon>
        <taxon>Bacillati</taxon>
        <taxon>Actinomycetota</taxon>
        <taxon>Actinomycetes</taxon>
        <taxon>Micromonosporales</taxon>
        <taxon>Micromonosporaceae</taxon>
    </lineage>
</organism>
<dbReference type="SUPFAM" id="SSF55486">
    <property type="entry name" value="Metalloproteases ('zincins'), catalytic domain"/>
    <property type="match status" value="1"/>
</dbReference>
<evidence type="ECO:0000313" key="4">
    <source>
        <dbReference type="Proteomes" id="UP001589867"/>
    </source>
</evidence>
<feature type="compositionally biased region" description="Low complexity" evidence="1">
    <location>
        <begin position="15"/>
        <end position="33"/>
    </location>
</feature>
<comment type="caution">
    <text evidence="3">The sequence shown here is derived from an EMBL/GenBank/DDBJ whole genome shotgun (WGS) entry which is preliminary data.</text>
</comment>
<dbReference type="InterPro" id="IPR022603">
    <property type="entry name" value="DUF3152"/>
</dbReference>
<feature type="compositionally biased region" description="Pro residues" evidence="1">
    <location>
        <begin position="1"/>
        <end position="14"/>
    </location>
</feature>
<protein>
    <submittedName>
        <fullName evidence="3">DUF3152 domain-containing protein</fullName>
    </submittedName>
</protein>
<evidence type="ECO:0000259" key="2">
    <source>
        <dbReference type="Pfam" id="PF11350"/>
    </source>
</evidence>
<dbReference type="EMBL" id="JBHLUH010000004">
    <property type="protein sequence ID" value="MFC0526534.1"/>
    <property type="molecule type" value="Genomic_DNA"/>
</dbReference>
<dbReference type="Pfam" id="PF11350">
    <property type="entry name" value="DUF3152"/>
    <property type="match status" value="1"/>
</dbReference>
<gene>
    <name evidence="3" type="ORF">ACFFIA_02530</name>
</gene>
<sequence length="227" mass="23582">MSPSPSLSPTPLPTPSRVAPSSTRSPSAPATRPVAAVAYPERGSGSFTEVTTGGKVLGTAGTLRRFRVAVEGGTGQNVGAFAAEVDAVLGDSRSWVAGRSLRLQRVPKGEAAEFTIYLATPATSERMCAVGGLNTEGYTSCRLPGQVIINLARWLTAVPDYGAPVSTYRAYAINHEVGHQLGQGHEACPAPGSPAPVMQQQTYGLKGCLANAWPYLAGRRHSGPAIP</sequence>
<accession>A0ABV6LW25</accession>
<feature type="domain" description="DUF3152" evidence="2">
    <location>
        <begin position="38"/>
        <end position="206"/>
    </location>
</feature>
<keyword evidence="4" id="KW-1185">Reference proteome</keyword>